<dbReference type="AlphaFoldDB" id="A0A8S2ZV85"/>
<feature type="non-terminal residue" evidence="1">
    <location>
        <position position="1"/>
    </location>
</feature>
<feature type="non-terminal residue" evidence="1">
    <location>
        <position position="64"/>
    </location>
</feature>
<gene>
    <name evidence="2" type="ORF">BYL167_LOCUS41599</name>
    <name evidence="1" type="ORF">GIL414_LOCUS40378</name>
</gene>
<evidence type="ECO:0000313" key="2">
    <source>
        <dbReference type="EMBL" id="CAF4636751.1"/>
    </source>
</evidence>
<dbReference type="Proteomes" id="UP000681720">
    <property type="component" value="Unassembled WGS sequence"/>
</dbReference>
<dbReference type="EMBL" id="CAJOBH010105915">
    <property type="protein sequence ID" value="CAF4636751.1"/>
    <property type="molecule type" value="Genomic_DNA"/>
</dbReference>
<accession>A0A8S2ZV85</accession>
<name>A0A8S2ZV85_9BILA</name>
<dbReference type="Proteomes" id="UP000681967">
    <property type="component" value="Unassembled WGS sequence"/>
</dbReference>
<dbReference type="EMBL" id="CAJOBJ010111834">
    <property type="protein sequence ID" value="CAF4635055.1"/>
    <property type="molecule type" value="Genomic_DNA"/>
</dbReference>
<evidence type="ECO:0000313" key="3">
    <source>
        <dbReference type="Proteomes" id="UP000681720"/>
    </source>
</evidence>
<proteinExistence type="predicted"/>
<reference evidence="1" key="1">
    <citation type="submission" date="2021-02" db="EMBL/GenBank/DDBJ databases">
        <authorList>
            <person name="Nowell W R."/>
        </authorList>
    </citation>
    <scope>NUCLEOTIDE SEQUENCE</scope>
</reference>
<organism evidence="1 3">
    <name type="scientific">Rotaria magnacalcarata</name>
    <dbReference type="NCBI Taxonomy" id="392030"/>
    <lineage>
        <taxon>Eukaryota</taxon>
        <taxon>Metazoa</taxon>
        <taxon>Spiralia</taxon>
        <taxon>Gnathifera</taxon>
        <taxon>Rotifera</taxon>
        <taxon>Eurotatoria</taxon>
        <taxon>Bdelloidea</taxon>
        <taxon>Philodinida</taxon>
        <taxon>Philodinidae</taxon>
        <taxon>Rotaria</taxon>
    </lineage>
</organism>
<sequence length="64" mass="6951">HPAMVRVDEFLQAAPLPLAPYGGIAAPLKTLLPELSIPIPCLFRCSIAIMLINELIVSGLQIDW</sequence>
<evidence type="ECO:0000313" key="1">
    <source>
        <dbReference type="EMBL" id="CAF4635055.1"/>
    </source>
</evidence>
<protein>
    <submittedName>
        <fullName evidence="1">Uncharacterized protein</fullName>
    </submittedName>
</protein>
<comment type="caution">
    <text evidence="1">The sequence shown here is derived from an EMBL/GenBank/DDBJ whole genome shotgun (WGS) entry which is preliminary data.</text>
</comment>